<dbReference type="GO" id="GO:0000976">
    <property type="term" value="F:transcription cis-regulatory region binding"/>
    <property type="evidence" value="ECO:0007669"/>
    <property type="project" value="TreeGrafter"/>
</dbReference>
<dbReference type="OrthoDB" id="594893at2"/>
<dbReference type="GO" id="GO:1900376">
    <property type="term" value="P:regulation of secondary metabolite biosynthetic process"/>
    <property type="evidence" value="ECO:0007669"/>
    <property type="project" value="TreeGrafter"/>
</dbReference>
<evidence type="ECO:0000313" key="4">
    <source>
        <dbReference type="EMBL" id="GAL82452.1"/>
    </source>
</evidence>
<dbReference type="GO" id="GO:0008270">
    <property type="term" value="F:zinc ion binding"/>
    <property type="evidence" value="ECO:0007669"/>
    <property type="project" value="TreeGrafter"/>
</dbReference>
<comment type="caution">
    <text evidence="4">The sequence shown here is derived from an EMBL/GenBank/DDBJ whole genome shotgun (WGS) entry which is preliminary data.</text>
</comment>
<dbReference type="AlphaFoldDB" id="A0A090X757"/>
<feature type="binding site" evidence="1">
    <location>
        <position position="86"/>
    </location>
    <ligand>
        <name>Zn(2+)</name>
        <dbReference type="ChEBI" id="CHEBI:29105"/>
    </ligand>
</feature>
<comment type="cofactor">
    <cofactor evidence="2">
        <name>Mn(2+)</name>
        <dbReference type="ChEBI" id="CHEBI:29035"/>
    </cofactor>
    <cofactor evidence="2">
        <name>Fe(2+)</name>
        <dbReference type="ChEBI" id="CHEBI:29033"/>
    </cofactor>
    <text evidence="2">Binds 1 Mn(2+) or Fe(2+) ion per subunit.</text>
</comment>
<feature type="binding site" evidence="1">
    <location>
        <position position="123"/>
    </location>
    <ligand>
        <name>Zn(2+)</name>
        <dbReference type="ChEBI" id="CHEBI:29105"/>
    </ligand>
</feature>
<reference evidence="5 6" key="1">
    <citation type="journal article" date="2014" name="Genome Announc.">
        <title>Draft Genome Sequences of Marine Flavobacterium Algibacter lectus Strains SS8 and NR4.</title>
        <authorList>
            <person name="Takatani N."/>
            <person name="Nakanishi M."/>
            <person name="Meirelles P."/>
            <person name="Mino S."/>
            <person name="Suda W."/>
            <person name="Oshima K."/>
            <person name="Hattori M."/>
            <person name="Ohkuma M."/>
            <person name="Hosokawa M."/>
            <person name="Miyashita K."/>
            <person name="Thompson F.L."/>
            <person name="Niwa A."/>
            <person name="Sawabe T."/>
            <person name="Sawabe T."/>
        </authorList>
    </citation>
    <scope>NUCLEOTIDE SEQUENCE [LARGE SCALE GENOMIC DNA]</scope>
    <source>
        <strain evidence="4">JCM 19274</strain>
        <strain evidence="3 6">JCM 19300</strain>
        <strain evidence="5">JCM19274</strain>
    </source>
</reference>
<name>A0A090X757_9FLAO</name>
<organism evidence="4 5">
    <name type="scientific">Algibacter lectus</name>
    <dbReference type="NCBI Taxonomy" id="221126"/>
    <lineage>
        <taxon>Bacteria</taxon>
        <taxon>Pseudomonadati</taxon>
        <taxon>Bacteroidota</taxon>
        <taxon>Flavobacteriia</taxon>
        <taxon>Flavobacteriales</taxon>
        <taxon>Flavobacteriaceae</taxon>
        <taxon>Algibacter</taxon>
    </lineage>
</organism>
<evidence type="ECO:0000256" key="1">
    <source>
        <dbReference type="PIRSR" id="PIRSR602481-1"/>
    </source>
</evidence>
<evidence type="ECO:0000313" key="6">
    <source>
        <dbReference type="Proteomes" id="UP000029644"/>
    </source>
</evidence>
<dbReference type="Proteomes" id="UP000029643">
    <property type="component" value="Unassembled WGS sequence"/>
</dbReference>
<dbReference type="GO" id="GO:0045892">
    <property type="term" value="P:negative regulation of DNA-templated transcription"/>
    <property type="evidence" value="ECO:0007669"/>
    <property type="project" value="TreeGrafter"/>
</dbReference>
<comment type="cofactor">
    <cofactor evidence="1">
        <name>Zn(2+)</name>
        <dbReference type="ChEBI" id="CHEBI:29105"/>
    </cofactor>
    <text evidence="1">Binds 1 zinc ion per subunit.</text>
</comment>
<dbReference type="PANTHER" id="PTHR33202:SF7">
    <property type="entry name" value="FERRIC UPTAKE REGULATION PROTEIN"/>
    <property type="match status" value="1"/>
</dbReference>
<keyword evidence="1" id="KW-0479">Metal-binding</keyword>
<keyword evidence="1" id="KW-0862">Zinc</keyword>
<dbReference type="SUPFAM" id="SSF46785">
    <property type="entry name" value="Winged helix' DNA-binding domain"/>
    <property type="match status" value="1"/>
</dbReference>
<dbReference type="STRING" id="221126.SAMN04489722_101219"/>
<sequence length="124" mass="14213">MKRRNTPTKEAVLAVFASTDKAMSQDVIEQKINIDINRATIYRVLNRFCDDGILHKVVAEDGKQYFALCKKCNENEKPLHHFHFRCIKCETIECLPSEVSFSIPDAYLIENVNCVLTGRCQECS</sequence>
<dbReference type="InterPro" id="IPR002481">
    <property type="entry name" value="FUR"/>
</dbReference>
<feature type="binding site" evidence="1">
    <location>
        <position position="120"/>
    </location>
    <ligand>
        <name>Zn(2+)</name>
        <dbReference type="ChEBI" id="CHEBI:29105"/>
    </ligand>
</feature>
<keyword evidence="2" id="KW-0408">Iron</keyword>
<accession>A0A090X757</accession>
<evidence type="ECO:0000313" key="5">
    <source>
        <dbReference type="Proteomes" id="UP000029643"/>
    </source>
</evidence>
<dbReference type="RefSeq" id="WP_042501296.1">
    <property type="nucleotide sequence ID" value="NZ_BBNQ01000013.1"/>
</dbReference>
<proteinExistence type="predicted"/>
<dbReference type="Pfam" id="PF01475">
    <property type="entry name" value="FUR"/>
    <property type="match status" value="1"/>
</dbReference>
<evidence type="ECO:0000256" key="2">
    <source>
        <dbReference type="PIRSR" id="PIRSR602481-2"/>
    </source>
</evidence>
<feature type="binding site" evidence="1">
    <location>
        <position position="89"/>
    </location>
    <ligand>
        <name>Zn(2+)</name>
        <dbReference type="ChEBI" id="CHEBI:29105"/>
    </ligand>
</feature>
<dbReference type="EMBL" id="BBNQ01000013">
    <property type="protein sequence ID" value="GAL63720.1"/>
    <property type="molecule type" value="Genomic_DNA"/>
</dbReference>
<dbReference type="EMBL" id="BBNU01000029">
    <property type="protein sequence ID" value="GAL82452.1"/>
    <property type="molecule type" value="Genomic_DNA"/>
</dbReference>
<gene>
    <name evidence="4" type="ORF">JCM19274_2969</name>
    <name evidence="3" type="ORF">JCM19300_2756</name>
</gene>
<feature type="binding site" evidence="2">
    <location>
        <position position="80"/>
    </location>
    <ligand>
        <name>Fe cation</name>
        <dbReference type="ChEBI" id="CHEBI:24875"/>
    </ligand>
</feature>
<protein>
    <submittedName>
        <fullName evidence="4">Zinc uptake regulation protein ZUR</fullName>
    </submittedName>
</protein>
<dbReference type="PANTHER" id="PTHR33202">
    <property type="entry name" value="ZINC UPTAKE REGULATION PROTEIN"/>
    <property type="match status" value="1"/>
</dbReference>
<dbReference type="InterPro" id="IPR036388">
    <property type="entry name" value="WH-like_DNA-bd_sf"/>
</dbReference>
<dbReference type="InterPro" id="IPR036390">
    <property type="entry name" value="WH_DNA-bd_sf"/>
</dbReference>
<dbReference type="Gene3D" id="1.10.10.10">
    <property type="entry name" value="Winged helix-like DNA-binding domain superfamily/Winged helix DNA-binding domain"/>
    <property type="match status" value="1"/>
</dbReference>
<evidence type="ECO:0000313" key="3">
    <source>
        <dbReference type="EMBL" id="GAL63720.1"/>
    </source>
</evidence>
<dbReference type="Proteomes" id="UP000029644">
    <property type="component" value="Unassembled WGS sequence"/>
</dbReference>
<dbReference type="GO" id="GO:0003700">
    <property type="term" value="F:DNA-binding transcription factor activity"/>
    <property type="evidence" value="ECO:0007669"/>
    <property type="project" value="InterPro"/>
</dbReference>